<protein>
    <submittedName>
        <fullName evidence="2">Uncharacterized protein</fullName>
    </submittedName>
</protein>
<accession>A0AAV7BHP8</accession>
<dbReference type="AlphaFoldDB" id="A0AAV7BHP8"/>
<keyword evidence="1" id="KW-0472">Membrane</keyword>
<comment type="caution">
    <text evidence="2">The sequence shown here is derived from an EMBL/GenBank/DDBJ whole genome shotgun (WGS) entry which is preliminary data.</text>
</comment>
<keyword evidence="1" id="KW-0812">Transmembrane</keyword>
<proteinExistence type="predicted"/>
<dbReference type="EMBL" id="WNYA01000005">
    <property type="protein sequence ID" value="KAG8572131.1"/>
    <property type="molecule type" value="Genomic_DNA"/>
</dbReference>
<evidence type="ECO:0000313" key="2">
    <source>
        <dbReference type="EMBL" id="KAG8572131.1"/>
    </source>
</evidence>
<feature type="transmembrane region" description="Helical" evidence="1">
    <location>
        <begin position="12"/>
        <end position="32"/>
    </location>
</feature>
<evidence type="ECO:0000256" key="1">
    <source>
        <dbReference type="SAM" id="Phobius"/>
    </source>
</evidence>
<dbReference type="Proteomes" id="UP000824782">
    <property type="component" value="Unassembled WGS sequence"/>
</dbReference>
<reference evidence="2" key="1">
    <citation type="thesis" date="2020" institute="ProQuest LLC" country="789 East Eisenhower Parkway, Ann Arbor, MI, USA">
        <title>Comparative Genomics and Chromosome Evolution.</title>
        <authorList>
            <person name="Mudd A.B."/>
        </authorList>
    </citation>
    <scope>NUCLEOTIDE SEQUENCE</scope>
    <source>
        <strain evidence="2">237g6f4</strain>
        <tissue evidence="2">Blood</tissue>
    </source>
</reference>
<name>A0AAV7BHP8_ENGPU</name>
<evidence type="ECO:0000313" key="3">
    <source>
        <dbReference type="Proteomes" id="UP000824782"/>
    </source>
</evidence>
<keyword evidence="1" id="KW-1133">Transmembrane helix</keyword>
<gene>
    <name evidence="2" type="ORF">GDO81_011923</name>
</gene>
<keyword evidence="3" id="KW-1185">Reference proteome</keyword>
<organism evidence="2 3">
    <name type="scientific">Engystomops pustulosus</name>
    <name type="common">Tungara frog</name>
    <name type="synonym">Physalaemus pustulosus</name>
    <dbReference type="NCBI Taxonomy" id="76066"/>
    <lineage>
        <taxon>Eukaryota</taxon>
        <taxon>Metazoa</taxon>
        <taxon>Chordata</taxon>
        <taxon>Craniata</taxon>
        <taxon>Vertebrata</taxon>
        <taxon>Euteleostomi</taxon>
        <taxon>Amphibia</taxon>
        <taxon>Batrachia</taxon>
        <taxon>Anura</taxon>
        <taxon>Neobatrachia</taxon>
        <taxon>Hyloidea</taxon>
        <taxon>Leptodactylidae</taxon>
        <taxon>Leiuperinae</taxon>
        <taxon>Engystomops</taxon>
    </lineage>
</organism>
<sequence>MVISIVFYCWDLRVFIFHILFMYTLLCLSFTINIDIKISFPCFLYLFRSLLIPIHMKGFKCIHSCTSKLIKNNKCLCSTGCYDQTQKCWGVVTPQFYTIQVLKRTISTAQFNKFCTSMNTPEWIP</sequence>